<evidence type="ECO:0000256" key="1">
    <source>
        <dbReference type="SAM" id="MobiDB-lite"/>
    </source>
</evidence>
<name>A0A7W6D0N0_9HYPH</name>
<feature type="chain" id="PRO_5031439555" evidence="2">
    <location>
        <begin position="26"/>
        <end position="152"/>
    </location>
</feature>
<dbReference type="RefSeq" id="WP_183395552.1">
    <property type="nucleotide sequence ID" value="NZ_JACIDR010000003.1"/>
</dbReference>
<feature type="signal peptide" evidence="2">
    <location>
        <begin position="1"/>
        <end position="25"/>
    </location>
</feature>
<accession>A0A7W6D0N0</accession>
<sequence length="152" mass="15211">MRLYRQILIPACCVAPLALATGASAACLDEVEKLSAQVQSHQTPPKGPPATRTANDPEPPAHAKGDTAEKARGNQDQGAASGKSGADPRASASGGAEESQTGVTTGPGVVMGDAGPADAGMLLADARAKQAKGDEAGCMAIVEKVKETLPPK</sequence>
<dbReference type="EMBL" id="JACIDR010000003">
    <property type="protein sequence ID" value="MBB3973704.1"/>
    <property type="molecule type" value="Genomic_DNA"/>
</dbReference>
<gene>
    <name evidence="3" type="ORF">GGR24_002374</name>
</gene>
<evidence type="ECO:0000256" key="2">
    <source>
        <dbReference type="SAM" id="SignalP"/>
    </source>
</evidence>
<evidence type="ECO:0000313" key="4">
    <source>
        <dbReference type="Proteomes" id="UP000528964"/>
    </source>
</evidence>
<evidence type="ECO:0000313" key="3">
    <source>
        <dbReference type="EMBL" id="MBB3973704.1"/>
    </source>
</evidence>
<feature type="region of interest" description="Disordered" evidence="1">
    <location>
        <begin position="37"/>
        <end position="117"/>
    </location>
</feature>
<feature type="compositionally biased region" description="Basic and acidic residues" evidence="1">
    <location>
        <begin position="59"/>
        <end position="73"/>
    </location>
</feature>
<feature type="compositionally biased region" description="Low complexity" evidence="1">
    <location>
        <begin position="101"/>
        <end position="110"/>
    </location>
</feature>
<organism evidence="3 4">
    <name type="scientific">Hansschlegelia beijingensis</name>
    <dbReference type="NCBI Taxonomy" id="1133344"/>
    <lineage>
        <taxon>Bacteria</taxon>
        <taxon>Pseudomonadati</taxon>
        <taxon>Pseudomonadota</taxon>
        <taxon>Alphaproteobacteria</taxon>
        <taxon>Hyphomicrobiales</taxon>
        <taxon>Methylopilaceae</taxon>
        <taxon>Hansschlegelia</taxon>
    </lineage>
</organism>
<reference evidence="3 4" key="1">
    <citation type="submission" date="2020-08" db="EMBL/GenBank/DDBJ databases">
        <title>Genomic Encyclopedia of Type Strains, Phase IV (KMG-IV): sequencing the most valuable type-strain genomes for metagenomic binning, comparative biology and taxonomic classification.</title>
        <authorList>
            <person name="Goeker M."/>
        </authorList>
    </citation>
    <scope>NUCLEOTIDE SEQUENCE [LARGE SCALE GENOMIC DNA]</scope>
    <source>
        <strain evidence="3 4">DSM 25481</strain>
    </source>
</reference>
<keyword evidence="4" id="KW-1185">Reference proteome</keyword>
<keyword evidence="2" id="KW-0732">Signal</keyword>
<proteinExistence type="predicted"/>
<protein>
    <submittedName>
        <fullName evidence="3">Uncharacterized protein</fullName>
    </submittedName>
</protein>
<dbReference type="PROSITE" id="PS51257">
    <property type="entry name" value="PROKAR_LIPOPROTEIN"/>
    <property type="match status" value="1"/>
</dbReference>
<dbReference type="AlphaFoldDB" id="A0A7W6D0N0"/>
<comment type="caution">
    <text evidence="3">The sequence shown here is derived from an EMBL/GenBank/DDBJ whole genome shotgun (WGS) entry which is preliminary data.</text>
</comment>
<dbReference type="Proteomes" id="UP000528964">
    <property type="component" value="Unassembled WGS sequence"/>
</dbReference>